<sequence length="317" mass="36317">MKKLIKATVLVIFLIQLVSCNSKTKTNSKVEVKDVVTQNDSLVYDTAPRWSPDGTKILFYTYRHDDKGAELYSLDISSEKMTRLTNTFHNEWWSDYSKDGKNIFFSSDKDKKKRFGGSEIYVMNVDGTNVRQVTKSRDTTYNIMPRVSPKGNQLLYSSDAFHYTNSEIYLINESLEEVNLSNNPAKDQFGSWSPDGEKVIFQSNRDGNFEIYVMNVDGTNIKRLTNNNYNDIDPSWSVNNEIAFISNRDGDNEIFIMNSDGSNQRQLTFNEVLDVLPSWSPDGSTIAFGTYRHGKKDKGDIYTIRRNGKGLKRMTPK</sequence>
<dbReference type="PANTHER" id="PTHR36842">
    <property type="entry name" value="PROTEIN TOLB HOMOLOG"/>
    <property type="match status" value="1"/>
</dbReference>
<dbReference type="Pfam" id="PF07676">
    <property type="entry name" value="PD40"/>
    <property type="match status" value="1"/>
</dbReference>
<dbReference type="InterPro" id="IPR011659">
    <property type="entry name" value="WD40"/>
</dbReference>
<feature type="domain" description="Prolow-density lipoprotein receptor-related protein 1-like beta-propeller" evidence="2">
    <location>
        <begin position="54"/>
        <end position="232"/>
    </location>
</feature>
<dbReference type="Pfam" id="PF16472">
    <property type="entry name" value="DUF5050"/>
    <property type="match status" value="1"/>
</dbReference>
<gene>
    <name evidence="3" type="ORF">E5167_00785</name>
</gene>
<dbReference type="PANTHER" id="PTHR36842:SF1">
    <property type="entry name" value="PROTEIN TOLB"/>
    <property type="match status" value="1"/>
</dbReference>
<dbReference type="RefSeq" id="WP_136840043.1">
    <property type="nucleotide sequence ID" value="NZ_SUPL01000001.1"/>
</dbReference>
<comment type="caution">
    <text evidence="3">The sequence shown here is derived from an EMBL/GenBank/DDBJ whole genome shotgun (WGS) entry which is preliminary data.</text>
</comment>
<reference evidence="3 4" key="1">
    <citation type="submission" date="2019-04" db="EMBL/GenBank/DDBJ databases">
        <title>Lacinutrix sp. nov., isolated from marine water.</title>
        <authorList>
            <person name="Kim W."/>
        </authorList>
    </citation>
    <scope>NUCLEOTIDE SEQUENCE [LARGE SCALE GENOMIC DNA]</scope>
    <source>
        <strain evidence="3 4">CAU 1491</strain>
    </source>
</reference>
<evidence type="ECO:0000259" key="2">
    <source>
        <dbReference type="Pfam" id="PF16472"/>
    </source>
</evidence>
<organism evidence="3 4">
    <name type="scientific">Pontimicrobium aquaticum</name>
    <dbReference type="NCBI Taxonomy" id="2565367"/>
    <lineage>
        <taxon>Bacteria</taxon>
        <taxon>Pseudomonadati</taxon>
        <taxon>Bacteroidota</taxon>
        <taxon>Flavobacteriia</taxon>
        <taxon>Flavobacteriales</taxon>
        <taxon>Flavobacteriaceae</taxon>
        <taxon>Pontimicrobium</taxon>
    </lineage>
</organism>
<comment type="similarity">
    <text evidence="1">Belongs to the TolB family.</text>
</comment>
<evidence type="ECO:0000313" key="4">
    <source>
        <dbReference type="Proteomes" id="UP000307657"/>
    </source>
</evidence>
<accession>A0A4U0F0E7</accession>
<evidence type="ECO:0000256" key="1">
    <source>
        <dbReference type="ARBA" id="ARBA00009820"/>
    </source>
</evidence>
<dbReference type="Gene3D" id="2.120.10.30">
    <property type="entry name" value="TolB, C-terminal domain"/>
    <property type="match status" value="2"/>
</dbReference>
<dbReference type="OrthoDB" id="9815657at2"/>
<dbReference type="AlphaFoldDB" id="A0A4U0F0E7"/>
<evidence type="ECO:0000313" key="3">
    <source>
        <dbReference type="EMBL" id="TJY37823.1"/>
    </source>
</evidence>
<proteinExistence type="inferred from homology"/>
<dbReference type="EMBL" id="SUPL01000001">
    <property type="protein sequence ID" value="TJY37823.1"/>
    <property type="molecule type" value="Genomic_DNA"/>
</dbReference>
<protein>
    <submittedName>
        <fullName evidence="3">DUF5050 domain-containing protein</fullName>
    </submittedName>
</protein>
<dbReference type="SUPFAM" id="SSF69304">
    <property type="entry name" value="Tricorn protease N-terminal domain"/>
    <property type="match status" value="1"/>
</dbReference>
<keyword evidence="4" id="KW-1185">Reference proteome</keyword>
<dbReference type="InterPro" id="IPR011042">
    <property type="entry name" value="6-blade_b-propeller_TolB-like"/>
</dbReference>
<name>A0A4U0F0E7_9FLAO</name>
<dbReference type="Proteomes" id="UP000307657">
    <property type="component" value="Unassembled WGS sequence"/>
</dbReference>
<dbReference type="Gene3D" id="2.120.10.60">
    <property type="entry name" value="Tricorn protease N-terminal domain"/>
    <property type="match status" value="1"/>
</dbReference>
<dbReference type="InterPro" id="IPR032485">
    <property type="entry name" value="LRP1-like_beta_prop"/>
</dbReference>